<dbReference type="EMBL" id="LT629757">
    <property type="protein sequence ID" value="SDS06759.1"/>
    <property type="molecule type" value="Genomic_DNA"/>
</dbReference>
<keyword evidence="1" id="KW-0378">Hydrolase</keyword>
<reference evidence="4" key="1">
    <citation type="submission" date="2016-10" db="EMBL/GenBank/DDBJ databases">
        <authorList>
            <person name="Varghese N."/>
            <person name="Submissions S."/>
        </authorList>
    </citation>
    <scope>NUCLEOTIDE SEQUENCE [LARGE SCALE GENOMIC DNA]</scope>
    <source>
        <strain evidence="4">DSM 22127</strain>
    </source>
</reference>
<evidence type="ECO:0000313" key="3">
    <source>
        <dbReference type="EMBL" id="SDS06759.1"/>
    </source>
</evidence>
<organism evidence="3 4">
    <name type="scientific">Nocardioides scoriae</name>
    <dbReference type="NCBI Taxonomy" id="642780"/>
    <lineage>
        <taxon>Bacteria</taxon>
        <taxon>Bacillati</taxon>
        <taxon>Actinomycetota</taxon>
        <taxon>Actinomycetes</taxon>
        <taxon>Propionibacteriales</taxon>
        <taxon>Nocardioidaceae</taxon>
        <taxon>Nocardioides</taxon>
    </lineage>
</organism>
<dbReference type="InterPro" id="IPR001932">
    <property type="entry name" value="PPM-type_phosphatase-like_dom"/>
</dbReference>
<dbReference type="SUPFAM" id="SSF81606">
    <property type="entry name" value="PP2C-like"/>
    <property type="match status" value="1"/>
</dbReference>
<evidence type="ECO:0000256" key="1">
    <source>
        <dbReference type="ARBA" id="ARBA00022801"/>
    </source>
</evidence>
<dbReference type="Pfam" id="PF07228">
    <property type="entry name" value="SpoIIE"/>
    <property type="match status" value="1"/>
</dbReference>
<dbReference type="InterPro" id="IPR036457">
    <property type="entry name" value="PPM-type-like_dom_sf"/>
</dbReference>
<evidence type="ECO:0000313" key="4">
    <source>
        <dbReference type="Proteomes" id="UP000198859"/>
    </source>
</evidence>
<evidence type="ECO:0000259" key="2">
    <source>
        <dbReference type="PROSITE" id="PS51746"/>
    </source>
</evidence>
<dbReference type="Gene3D" id="3.30.450.40">
    <property type="match status" value="1"/>
</dbReference>
<dbReference type="STRING" id="642780.SAMN04488570_1056"/>
<accession>A0A1H1P801</accession>
<dbReference type="InterPro" id="IPR029016">
    <property type="entry name" value="GAF-like_dom_sf"/>
</dbReference>
<dbReference type="Proteomes" id="UP000198859">
    <property type="component" value="Chromosome I"/>
</dbReference>
<dbReference type="Gene3D" id="3.60.40.10">
    <property type="entry name" value="PPM-type phosphatase domain"/>
    <property type="match status" value="1"/>
</dbReference>
<name>A0A1H1P801_9ACTN</name>
<keyword evidence="4" id="KW-1185">Reference proteome</keyword>
<protein>
    <submittedName>
        <fullName evidence="3">Serine phosphatase RsbU, regulator of sigma subunit</fullName>
    </submittedName>
</protein>
<dbReference type="PROSITE" id="PS51746">
    <property type="entry name" value="PPM_2"/>
    <property type="match status" value="1"/>
</dbReference>
<feature type="domain" description="PPM-type phosphatase" evidence="2">
    <location>
        <begin position="190"/>
        <end position="411"/>
    </location>
</feature>
<dbReference type="PANTHER" id="PTHR43156:SF2">
    <property type="entry name" value="STAGE II SPORULATION PROTEIN E"/>
    <property type="match status" value="1"/>
</dbReference>
<gene>
    <name evidence="3" type="ORF">SAMN04488570_1056</name>
</gene>
<dbReference type="AlphaFoldDB" id="A0A1H1P801"/>
<dbReference type="GO" id="GO:0016791">
    <property type="term" value="F:phosphatase activity"/>
    <property type="evidence" value="ECO:0007669"/>
    <property type="project" value="TreeGrafter"/>
</dbReference>
<proteinExistence type="predicted"/>
<dbReference type="InterPro" id="IPR052016">
    <property type="entry name" value="Bact_Sigma-Reg"/>
</dbReference>
<dbReference type="SMART" id="SM00331">
    <property type="entry name" value="PP2C_SIG"/>
    <property type="match status" value="1"/>
</dbReference>
<dbReference type="PANTHER" id="PTHR43156">
    <property type="entry name" value="STAGE II SPORULATION PROTEIN E-RELATED"/>
    <property type="match status" value="1"/>
</dbReference>
<sequence length="418" mass="44114">MIVVMTSGTPRPLDAVADQVRRAVDRLLAAADTQAPDELPRAVADAAGELGAADAVVHLADLQQRQLVPLPPAGSQEPGAAPLGVDSTLAGRAFQTLQPVSGAGPGERVQLWLPLLDGSERLGVLGLTVQPGTALADEPAGLRAFASALAHLLVTRNLYGDALLRPRRSRPLTLAAEIQWSLLPPLTFSDRSVTVAGGMEPAYEVAGDSFDYAVERGAARFGVFDAMGHGIVSAQLINLVVAAYRNARRTGRTLRETADGIEEAVDLAFRVESFATGLLCHLDTDTGRLSWISAGHHAPLLLRAGRLVRELAVEPLLPLGLNRGLDHTAEAPVGTEQLEPGDLLLLYTDGVTEARSPAGEFFGRDRLVDLVSRHLAAGLPAAETVRRVVHALIDHQAGDVVDDATLLLVQWHGPPGAT</sequence>